<dbReference type="Proteomes" id="UP000299102">
    <property type="component" value="Unassembled WGS sequence"/>
</dbReference>
<proteinExistence type="predicted"/>
<organism evidence="1 2">
    <name type="scientific">Eumeta variegata</name>
    <name type="common">Bagworm moth</name>
    <name type="synonym">Eumeta japonica</name>
    <dbReference type="NCBI Taxonomy" id="151549"/>
    <lineage>
        <taxon>Eukaryota</taxon>
        <taxon>Metazoa</taxon>
        <taxon>Ecdysozoa</taxon>
        <taxon>Arthropoda</taxon>
        <taxon>Hexapoda</taxon>
        <taxon>Insecta</taxon>
        <taxon>Pterygota</taxon>
        <taxon>Neoptera</taxon>
        <taxon>Endopterygota</taxon>
        <taxon>Lepidoptera</taxon>
        <taxon>Glossata</taxon>
        <taxon>Ditrysia</taxon>
        <taxon>Tineoidea</taxon>
        <taxon>Psychidae</taxon>
        <taxon>Oiketicinae</taxon>
        <taxon>Eumeta</taxon>
    </lineage>
</organism>
<keyword evidence="2" id="KW-1185">Reference proteome</keyword>
<dbReference type="OrthoDB" id="8446474at2759"/>
<dbReference type="AlphaFoldDB" id="A0A4C1VYD9"/>
<gene>
    <name evidence="1" type="ORF">EVAR_27253_1</name>
</gene>
<evidence type="ECO:0008006" key="3">
    <source>
        <dbReference type="Google" id="ProtNLM"/>
    </source>
</evidence>
<evidence type="ECO:0000313" key="2">
    <source>
        <dbReference type="Proteomes" id="UP000299102"/>
    </source>
</evidence>
<accession>A0A4C1VYD9</accession>
<evidence type="ECO:0000313" key="1">
    <source>
        <dbReference type="EMBL" id="GBP44296.1"/>
    </source>
</evidence>
<comment type="caution">
    <text evidence="1">The sequence shown here is derived from an EMBL/GenBank/DDBJ whole genome shotgun (WGS) entry which is preliminary data.</text>
</comment>
<reference evidence="1 2" key="1">
    <citation type="journal article" date="2019" name="Commun. Biol.">
        <title>The bagworm genome reveals a unique fibroin gene that provides high tensile strength.</title>
        <authorList>
            <person name="Kono N."/>
            <person name="Nakamura H."/>
            <person name="Ohtoshi R."/>
            <person name="Tomita M."/>
            <person name="Numata K."/>
            <person name="Arakawa K."/>
        </authorList>
    </citation>
    <scope>NUCLEOTIDE SEQUENCE [LARGE SCALE GENOMIC DNA]</scope>
</reference>
<sequence length="172" mass="19439">MPPRINRTVPYEARIANGTIPLLSSLVKGEIGHPTGNDNGNAPIIVQVWTSISNRPRQLVLPTCLSRRTHKNRPQKLDYPVFAVDRMHRRNGKELGLVLAVLHKSDNAKDIFKTPRKACSLSDITVEAPYKKSGPGQCFRCQLYGHACLNCYAQPRCIIKIRNKKRLILEKF</sequence>
<name>A0A4C1VYD9_EUMVA</name>
<protein>
    <recommendedName>
        <fullName evidence="3">Nucleic-acid-binding protein from transposon X-element</fullName>
    </recommendedName>
</protein>
<dbReference type="EMBL" id="BGZK01000450">
    <property type="protein sequence ID" value="GBP44296.1"/>
    <property type="molecule type" value="Genomic_DNA"/>
</dbReference>